<accession>A0A1N6I483</accession>
<keyword evidence="2" id="KW-1185">Reference proteome</keyword>
<evidence type="ECO:0000313" key="1">
    <source>
        <dbReference type="EMBL" id="SIO26832.1"/>
    </source>
</evidence>
<keyword evidence="1" id="KW-0282">Flagellum</keyword>
<dbReference type="AlphaFoldDB" id="A0A1N6I483"/>
<dbReference type="InterPro" id="IPR013367">
    <property type="entry name" value="Flagellar_put"/>
</dbReference>
<proteinExistence type="predicted"/>
<gene>
    <name evidence="1" type="ORF">SAMN05878443_2295</name>
</gene>
<dbReference type="OrthoDB" id="165650at2"/>
<dbReference type="RefSeq" id="WP_034546273.1">
    <property type="nucleotide sequence ID" value="NZ_FSRN01000001.1"/>
</dbReference>
<name>A0A1N6I483_9LACT</name>
<keyword evidence="1" id="KW-0966">Cell projection</keyword>
<dbReference type="STRING" id="28230.SAMN05878443_2295"/>
<dbReference type="EMBL" id="FSRN01000001">
    <property type="protein sequence ID" value="SIO26832.1"/>
    <property type="molecule type" value="Genomic_DNA"/>
</dbReference>
<organism evidence="1 2">
    <name type="scientific">Carnobacterium alterfunditum</name>
    <dbReference type="NCBI Taxonomy" id="28230"/>
    <lineage>
        <taxon>Bacteria</taxon>
        <taxon>Bacillati</taxon>
        <taxon>Bacillota</taxon>
        <taxon>Bacilli</taxon>
        <taxon>Lactobacillales</taxon>
        <taxon>Carnobacteriaceae</taxon>
        <taxon>Carnobacterium</taxon>
    </lineage>
</organism>
<dbReference type="NCBIfam" id="TIGR02530">
    <property type="entry name" value="flg_new"/>
    <property type="match status" value="1"/>
</dbReference>
<sequence>MSLRVEGMQNQTLANKSNPINQRIDRTFGSFLTGSLQQQSPSTEIKVSNHAQKRMNERGILLDQSDLTTIADALEELDQKGSKNSLIVYKDIALIASIDNRTIITAMNTGEMETITNIDSVKKINV</sequence>
<dbReference type="Proteomes" id="UP000184758">
    <property type="component" value="Unassembled WGS sequence"/>
</dbReference>
<protein>
    <submittedName>
        <fullName evidence="1">Flagellar operon protein</fullName>
    </submittedName>
</protein>
<keyword evidence="1" id="KW-0969">Cilium</keyword>
<dbReference type="eggNOG" id="ENOG5032Y5R">
    <property type="taxonomic scope" value="Bacteria"/>
</dbReference>
<reference evidence="2" key="1">
    <citation type="submission" date="2016-11" db="EMBL/GenBank/DDBJ databases">
        <authorList>
            <person name="Varghese N."/>
            <person name="Submissions S."/>
        </authorList>
    </citation>
    <scope>NUCLEOTIDE SEQUENCE [LARGE SCALE GENOMIC DNA]</scope>
    <source>
        <strain evidence="2">313</strain>
    </source>
</reference>
<evidence type="ECO:0000313" key="2">
    <source>
        <dbReference type="Proteomes" id="UP000184758"/>
    </source>
</evidence>